<accession>A0A857DH74</accession>
<dbReference type="SMART" id="SM00382">
    <property type="entry name" value="AAA"/>
    <property type="match status" value="1"/>
</dbReference>
<dbReference type="PROSITE" id="PS50893">
    <property type="entry name" value="ABC_TRANSPORTER_2"/>
    <property type="match status" value="1"/>
</dbReference>
<dbReference type="GO" id="GO:0005886">
    <property type="term" value="C:plasma membrane"/>
    <property type="evidence" value="ECO:0007669"/>
    <property type="project" value="TreeGrafter"/>
</dbReference>
<dbReference type="GO" id="GO:0005524">
    <property type="term" value="F:ATP binding"/>
    <property type="evidence" value="ECO:0007669"/>
    <property type="project" value="UniProtKB-KW"/>
</dbReference>
<dbReference type="InterPro" id="IPR003593">
    <property type="entry name" value="AAA+_ATPase"/>
</dbReference>
<proteinExistence type="predicted"/>
<evidence type="ECO:0000313" key="5">
    <source>
        <dbReference type="EMBL" id="QHA00071.1"/>
    </source>
</evidence>
<dbReference type="InterPro" id="IPR017871">
    <property type="entry name" value="ABC_transporter-like_CS"/>
</dbReference>
<dbReference type="RefSeq" id="WP_019225484.1">
    <property type="nucleotide sequence ID" value="NZ_CP046996.1"/>
</dbReference>
<dbReference type="InterPro" id="IPR027417">
    <property type="entry name" value="P-loop_NTPase"/>
</dbReference>
<dbReference type="GO" id="GO:0016887">
    <property type="term" value="F:ATP hydrolysis activity"/>
    <property type="evidence" value="ECO:0007669"/>
    <property type="project" value="InterPro"/>
</dbReference>
<feature type="domain" description="ABC transporter" evidence="4">
    <location>
        <begin position="2"/>
        <end position="236"/>
    </location>
</feature>
<dbReference type="SUPFAM" id="SSF52540">
    <property type="entry name" value="P-loop containing nucleoside triphosphate hydrolases"/>
    <property type="match status" value="1"/>
</dbReference>
<name>A0A857DH74_9FIRM</name>
<keyword evidence="2" id="KW-0547">Nucleotide-binding</keyword>
<protein>
    <submittedName>
        <fullName evidence="5">ATP-binding cassette domain-containing protein</fullName>
    </submittedName>
</protein>
<dbReference type="PANTHER" id="PTHR45772:SF10">
    <property type="entry name" value="LIPOPOLYSACCHARIDE EXPORT SYSTEM ATP-BINDING PROTEIN LPTB"/>
    <property type="match status" value="1"/>
</dbReference>
<evidence type="ECO:0000256" key="2">
    <source>
        <dbReference type="ARBA" id="ARBA00022741"/>
    </source>
</evidence>
<dbReference type="EMBL" id="CP046996">
    <property type="protein sequence ID" value="QHA00071.1"/>
    <property type="molecule type" value="Genomic_DNA"/>
</dbReference>
<dbReference type="Pfam" id="PF00005">
    <property type="entry name" value="ABC_tran"/>
    <property type="match status" value="1"/>
</dbReference>
<dbReference type="AlphaFoldDB" id="A0A857DH74"/>
<gene>
    <name evidence="5" type="ORF">GQ588_05125</name>
</gene>
<evidence type="ECO:0000256" key="3">
    <source>
        <dbReference type="ARBA" id="ARBA00022840"/>
    </source>
</evidence>
<keyword evidence="3 5" id="KW-0067">ATP-binding</keyword>
<evidence type="ECO:0000256" key="1">
    <source>
        <dbReference type="ARBA" id="ARBA00022448"/>
    </source>
</evidence>
<dbReference type="PROSITE" id="PS00211">
    <property type="entry name" value="ABC_TRANSPORTER_1"/>
    <property type="match status" value="1"/>
</dbReference>
<dbReference type="Gene3D" id="3.40.50.300">
    <property type="entry name" value="P-loop containing nucleotide triphosphate hydrolases"/>
    <property type="match status" value="1"/>
</dbReference>
<evidence type="ECO:0000259" key="4">
    <source>
        <dbReference type="PROSITE" id="PS50893"/>
    </source>
</evidence>
<reference evidence="5 6" key="1">
    <citation type="submission" date="2019-12" db="EMBL/GenBank/DDBJ databases">
        <title>Sequence classification of anaerobic respiratory reductive dehalogenases: First we see many, then we see few.</title>
        <authorList>
            <person name="Molenda O."/>
            <person name="Puentes Jacome L.A."/>
            <person name="Cao X."/>
            <person name="Nesbo C.L."/>
            <person name="Tang S."/>
            <person name="Morson N."/>
            <person name="Patron J."/>
            <person name="Lomheim L."/>
            <person name="Wishart D.S."/>
            <person name="Edwards E.A."/>
        </authorList>
    </citation>
    <scope>NUCLEOTIDE SEQUENCE [LARGE SCALE GENOMIC DNA]</scope>
    <source>
        <strain evidence="5 6">12DCA</strain>
    </source>
</reference>
<evidence type="ECO:0000313" key="6">
    <source>
        <dbReference type="Proteomes" id="UP000430508"/>
    </source>
</evidence>
<dbReference type="PANTHER" id="PTHR45772">
    <property type="entry name" value="CONSERVED COMPONENT OF ABC TRANSPORTER FOR NATURAL AMINO ACIDS-RELATED"/>
    <property type="match status" value="1"/>
</dbReference>
<keyword evidence="1" id="KW-0813">Transport</keyword>
<dbReference type="InterPro" id="IPR051120">
    <property type="entry name" value="ABC_AA/LPS_Transport"/>
</dbReference>
<dbReference type="InterPro" id="IPR003439">
    <property type="entry name" value="ABC_transporter-like_ATP-bd"/>
</dbReference>
<organism evidence="5 6">
    <name type="scientific">Dehalobacter restrictus</name>
    <dbReference type="NCBI Taxonomy" id="55583"/>
    <lineage>
        <taxon>Bacteria</taxon>
        <taxon>Bacillati</taxon>
        <taxon>Bacillota</taxon>
        <taxon>Clostridia</taxon>
        <taxon>Eubacteriales</taxon>
        <taxon>Desulfitobacteriaceae</taxon>
        <taxon>Dehalobacter</taxon>
    </lineage>
</organism>
<sequence length="249" mass="27216">MLELINVGLTLDDDKGTDVEILENISLTLDKKKIYVMTGPNGGGKSSIAKVIMGIYQPTAGKILLDGTDITGMGITERARLGIGYAFQSPPRFKGMKVRDILKLAAGPDKEVNSCDLLYDVGLCAQDYLDREINASFSGGELKRVEIASILARNLKVAVFDEPEAGIDLWSFQKLTETFQNLNKKYDTTIVIISHQERILRLADQVVLVSDGKISEVTTKAKILGEIELLDSNCECRNNCTIVGGKAQC</sequence>
<dbReference type="Proteomes" id="UP000430508">
    <property type="component" value="Chromosome"/>
</dbReference>